<feature type="domain" description="Nitrite/Sulfite reductase ferredoxin-like" evidence="7">
    <location>
        <begin position="17"/>
        <end position="79"/>
    </location>
</feature>
<dbReference type="EMBL" id="QAYE01000002">
    <property type="protein sequence ID" value="PTW48225.1"/>
    <property type="molecule type" value="Genomic_DNA"/>
</dbReference>
<dbReference type="InterPro" id="IPR045854">
    <property type="entry name" value="NO2/SO3_Rdtase_4Fe4S_sf"/>
</dbReference>
<name>A0A2T5U9P3_9SPHN</name>
<sequence>MSAFVVKGWCPDAWRPMLAGDGLLVRVRPPLGRLIREQTLGLCEAATAHGNGLIDWTRRANLQIRGVREESWRTLIDTLLDLDLIDPDPIREARANILVAPEWQTGDDTHRIAELLRAGLADLPELPGKIGFAIDAGETPVLQDAPADFRIERAASGTLIMRADGRTLGTPVLPGTEVDRLIALAHWFVDSGGTASGRMVRHGAPLPNWAAATTPPAASAPPLGVGQHSLGLALGLPFGRITARALAHYVDTERAIQAIRITPWHIAICEADAVLLIEPDPVDFITDPASPTLHADACVGAPACPQSTVETRALARRLAPHIAGRLHVSGCAKGCARAAPADVTLTGREGRYDLAFNARAGAPPSRASLDVAQILAQFGAA</sequence>
<dbReference type="SUPFAM" id="SSF56014">
    <property type="entry name" value="Nitrite and sulphite reductase 4Fe-4S domain-like"/>
    <property type="match status" value="1"/>
</dbReference>
<keyword evidence="2" id="KW-0349">Heme</keyword>
<dbReference type="InterPro" id="IPR051329">
    <property type="entry name" value="NIR_SIR_4Fe-4S"/>
</dbReference>
<dbReference type="GO" id="GO:0051539">
    <property type="term" value="F:4 iron, 4 sulfur cluster binding"/>
    <property type="evidence" value="ECO:0007669"/>
    <property type="project" value="UniProtKB-KW"/>
</dbReference>
<keyword evidence="4" id="KW-0560">Oxidoreductase</keyword>
<keyword evidence="5" id="KW-0408">Iron</keyword>
<keyword evidence="6" id="KW-0411">Iron-sulfur</keyword>
<proteinExistence type="predicted"/>
<organism evidence="8 9">
    <name type="scientific">Sphingomonas faeni</name>
    <dbReference type="NCBI Taxonomy" id="185950"/>
    <lineage>
        <taxon>Bacteria</taxon>
        <taxon>Pseudomonadati</taxon>
        <taxon>Pseudomonadota</taxon>
        <taxon>Alphaproteobacteria</taxon>
        <taxon>Sphingomonadales</taxon>
        <taxon>Sphingomonadaceae</taxon>
        <taxon>Sphingomonas</taxon>
    </lineage>
</organism>
<dbReference type="PANTHER" id="PTHR32439">
    <property type="entry name" value="FERREDOXIN--NITRITE REDUCTASE, CHLOROPLASTIC"/>
    <property type="match status" value="1"/>
</dbReference>
<dbReference type="GO" id="GO:0020037">
    <property type="term" value="F:heme binding"/>
    <property type="evidence" value="ECO:0007669"/>
    <property type="project" value="InterPro"/>
</dbReference>
<dbReference type="SUPFAM" id="SSF55124">
    <property type="entry name" value="Nitrite/Sulfite reductase N-terminal domain-like"/>
    <property type="match status" value="1"/>
</dbReference>
<dbReference type="AlphaFoldDB" id="A0A2T5U9P3"/>
<dbReference type="RefSeq" id="WP_107953288.1">
    <property type="nucleotide sequence ID" value="NZ_QAYE01000002.1"/>
</dbReference>
<dbReference type="Pfam" id="PF03460">
    <property type="entry name" value="NIR_SIR_ferr"/>
    <property type="match status" value="1"/>
</dbReference>
<dbReference type="OrthoDB" id="7459360at2"/>
<dbReference type="Proteomes" id="UP000244013">
    <property type="component" value="Unassembled WGS sequence"/>
</dbReference>
<evidence type="ECO:0000256" key="1">
    <source>
        <dbReference type="ARBA" id="ARBA00022485"/>
    </source>
</evidence>
<protein>
    <submittedName>
        <fullName evidence="8">Precorrin-3B synthase</fullName>
    </submittedName>
</protein>
<dbReference type="Gene3D" id="3.90.480.20">
    <property type="match status" value="1"/>
</dbReference>
<evidence type="ECO:0000313" key="9">
    <source>
        <dbReference type="Proteomes" id="UP000244013"/>
    </source>
</evidence>
<keyword evidence="3" id="KW-0479">Metal-binding</keyword>
<evidence type="ECO:0000313" key="8">
    <source>
        <dbReference type="EMBL" id="PTW48225.1"/>
    </source>
</evidence>
<dbReference type="Gene3D" id="3.30.413.10">
    <property type="entry name" value="Sulfite Reductase Hemoprotein, domain 1"/>
    <property type="match status" value="1"/>
</dbReference>
<dbReference type="InterPro" id="IPR005117">
    <property type="entry name" value="NiRdtase/SiRdtase_haem-b_fer"/>
</dbReference>
<evidence type="ECO:0000256" key="5">
    <source>
        <dbReference type="ARBA" id="ARBA00023004"/>
    </source>
</evidence>
<comment type="caution">
    <text evidence="8">The sequence shown here is derived from an EMBL/GenBank/DDBJ whole genome shotgun (WGS) entry which is preliminary data.</text>
</comment>
<keyword evidence="1" id="KW-0004">4Fe-4S</keyword>
<evidence type="ECO:0000256" key="2">
    <source>
        <dbReference type="ARBA" id="ARBA00022617"/>
    </source>
</evidence>
<reference evidence="8 9" key="1">
    <citation type="submission" date="2018-04" db="EMBL/GenBank/DDBJ databases">
        <title>Genomic Encyclopedia of Type Strains, Phase III (KMG-III): the genomes of soil and plant-associated and newly described type strains.</title>
        <authorList>
            <person name="Whitman W."/>
        </authorList>
    </citation>
    <scope>NUCLEOTIDE SEQUENCE [LARGE SCALE GENOMIC DNA]</scope>
    <source>
        <strain evidence="8 9">MA-olki</strain>
    </source>
</reference>
<evidence type="ECO:0000259" key="7">
    <source>
        <dbReference type="Pfam" id="PF03460"/>
    </source>
</evidence>
<dbReference type="GeneID" id="91005346"/>
<evidence type="ECO:0000256" key="4">
    <source>
        <dbReference type="ARBA" id="ARBA00023002"/>
    </source>
</evidence>
<accession>A0A2T5U9P3</accession>
<evidence type="ECO:0000256" key="3">
    <source>
        <dbReference type="ARBA" id="ARBA00022723"/>
    </source>
</evidence>
<gene>
    <name evidence="8" type="ORF">C8J25_102317</name>
</gene>
<evidence type="ECO:0000256" key="6">
    <source>
        <dbReference type="ARBA" id="ARBA00023014"/>
    </source>
</evidence>
<dbReference type="PANTHER" id="PTHR32439:SF9">
    <property type="entry name" value="BLR3264 PROTEIN"/>
    <property type="match status" value="1"/>
</dbReference>
<dbReference type="GO" id="GO:0016491">
    <property type="term" value="F:oxidoreductase activity"/>
    <property type="evidence" value="ECO:0007669"/>
    <property type="project" value="UniProtKB-KW"/>
</dbReference>
<dbReference type="InterPro" id="IPR036136">
    <property type="entry name" value="Nit/Sulf_reduc_fer-like_dom_sf"/>
</dbReference>
<dbReference type="InterPro" id="IPR006066">
    <property type="entry name" value="NO2/SO3_Rdtase_FeS/sirohaem_BS"/>
</dbReference>
<dbReference type="PROSITE" id="PS00365">
    <property type="entry name" value="NIR_SIR"/>
    <property type="match status" value="1"/>
</dbReference>
<dbReference type="GO" id="GO:0046872">
    <property type="term" value="F:metal ion binding"/>
    <property type="evidence" value="ECO:0007669"/>
    <property type="project" value="UniProtKB-KW"/>
</dbReference>